<dbReference type="InterPro" id="IPR036188">
    <property type="entry name" value="FAD/NAD-bd_sf"/>
</dbReference>
<dbReference type="Gene3D" id="3.50.50.60">
    <property type="entry name" value="FAD/NAD(P)-binding domain"/>
    <property type="match status" value="2"/>
</dbReference>
<evidence type="ECO:0000256" key="3">
    <source>
        <dbReference type="ARBA" id="ARBA00022857"/>
    </source>
</evidence>
<dbReference type="EMBL" id="JABMCI010000055">
    <property type="protein sequence ID" value="NUU16788.1"/>
    <property type="molecule type" value="Genomic_DNA"/>
</dbReference>
<dbReference type="GO" id="GO:0004324">
    <property type="term" value="F:ferredoxin-NADP+ reductase activity"/>
    <property type="evidence" value="ECO:0007669"/>
    <property type="project" value="UniProtKB-UniRule"/>
</dbReference>
<comment type="caution">
    <text evidence="8">The sequence shown here is derived from an EMBL/GenBank/DDBJ whole genome shotgun (WGS) entry which is preliminary data.</text>
</comment>
<dbReference type="EC" id="1.18.1.2" evidence="6"/>
<feature type="binding site" evidence="6">
    <location>
        <position position="42"/>
    </location>
    <ligand>
        <name>FAD</name>
        <dbReference type="ChEBI" id="CHEBI:57692"/>
    </ligand>
</feature>
<comment type="caution">
    <text evidence="6">Lacks conserved residue(s) required for the propagation of feature annotation.</text>
</comment>
<feature type="binding site" evidence="6">
    <location>
        <position position="95"/>
    </location>
    <ligand>
        <name>FAD</name>
        <dbReference type="ChEBI" id="CHEBI:57692"/>
    </ligand>
</feature>
<accession>A0A7Y6A0A0</accession>
<comment type="similarity">
    <text evidence="6">Belongs to the ferredoxin--NADP reductase type 2 family.</text>
</comment>
<evidence type="ECO:0000256" key="1">
    <source>
        <dbReference type="ARBA" id="ARBA00022630"/>
    </source>
</evidence>
<dbReference type="InterPro" id="IPR050097">
    <property type="entry name" value="Ferredoxin-NADP_redctase_2"/>
</dbReference>
<dbReference type="Proteomes" id="UP000565724">
    <property type="component" value="Unassembled WGS sequence"/>
</dbReference>
<comment type="catalytic activity">
    <reaction evidence="5">
        <text>[thioredoxin]-dithiol + NADP(+) = [thioredoxin]-disulfide + NADPH + H(+)</text>
        <dbReference type="Rhea" id="RHEA:20345"/>
        <dbReference type="Rhea" id="RHEA-COMP:10698"/>
        <dbReference type="Rhea" id="RHEA-COMP:10700"/>
        <dbReference type="ChEBI" id="CHEBI:15378"/>
        <dbReference type="ChEBI" id="CHEBI:29950"/>
        <dbReference type="ChEBI" id="CHEBI:50058"/>
        <dbReference type="ChEBI" id="CHEBI:57783"/>
        <dbReference type="ChEBI" id="CHEBI:58349"/>
        <dbReference type="EC" id="1.8.1.9"/>
    </reaction>
</comment>
<dbReference type="InterPro" id="IPR022890">
    <property type="entry name" value="Fd--NADP_Rdtase_type_2"/>
</dbReference>
<dbReference type="HAMAP" id="MF_01685">
    <property type="entry name" value="FENR2"/>
    <property type="match status" value="1"/>
</dbReference>
<keyword evidence="3 6" id="KW-0521">NADP</keyword>
<dbReference type="GO" id="GO:0050661">
    <property type="term" value="F:NADP binding"/>
    <property type="evidence" value="ECO:0007669"/>
    <property type="project" value="UniProtKB-UniRule"/>
</dbReference>
<feature type="binding site" evidence="6">
    <location>
        <position position="131"/>
    </location>
    <ligand>
        <name>FAD</name>
        <dbReference type="ChEBI" id="CHEBI:57692"/>
    </ligand>
</feature>
<dbReference type="GO" id="GO:0004791">
    <property type="term" value="F:thioredoxin-disulfide reductase (NADPH) activity"/>
    <property type="evidence" value="ECO:0007669"/>
    <property type="project" value="UniProtKB-EC"/>
</dbReference>
<comment type="subunit">
    <text evidence="6">Homodimer.</text>
</comment>
<keyword evidence="4 6" id="KW-0560">Oxidoreductase</keyword>
<dbReference type="PRINTS" id="PR00368">
    <property type="entry name" value="FADPNR"/>
</dbReference>
<proteinExistence type="inferred from homology"/>
<evidence type="ECO:0000259" key="7">
    <source>
        <dbReference type="Pfam" id="PF07992"/>
    </source>
</evidence>
<feature type="binding site" evidence="6">
    <location>
        <position position="50"/>
    </location>
    <ligand>
        <name>FAD</name>
        <dbReference type="ChEBI" id="CHEBI:57692"/>
    </ligand>
</feature>
<dbReference type="GO" id="GO:0050660">
    <property type="term" value="F:flavin adenine dinucleotide binding"/>
    <property type="evidence" value="ECO:0007669"/>
    <property type="project" value="UniProtKB-UniRule"/>
</dbReference>
<sequence>MKDQDVFAHRTACDLTIVGAGPAGLFAAYYAGFRGLSVTLVDAQPDPGGQVAALYPAKTIHDVAGFVGITGAELIAGLRAQAEIYEPRTIFGQNVVDIVREEREAGLSVSLEDGSAIDSRAVVLATGVGGIRPRVLPLGHGWHGRGVTYVVHDPSSHEDEDIVVVGGGDTALDWAIQLSPIARSVTVVHRRRQFRAHASQMSRAESLGVTLLTESEIQAIHGDDAVRAVVVRDSSGAEHEMPADTVIGALGLVTAPSPFAAWGLAMQDRKIVVDSAMQSNVTGVFAAGDCSTYPGKVALMATGFGEAATAVNNAAVLIDPDLSLFPGHSTDEELQPEFVAAGSEG</sequence>
<keyword evidence="9" id="KW-1185">Reference proteome</keyword>
<evidence type="ECO:0000313" key="8">
    <source>
        <dbReference type="EMBL" id="NUU16788.1"/>
    </source>
</evidence>
<evidence type="ECO:0000256" key="5">
    <source>
        <dbReference type="ARBA" id="ARBA00048132"/>
    </source>
</evidence>
<evidence type="ECO:0000256" key="4">
    <source>
        <dbReference type="ARBA" id="ARBA00023002"/>
    </source>
</evidence>
<dbReference type="RefSeq" id="WP_175346671.1">
    <property type="nucleotide sequence ID" value="NZ_JABMCI010000055.1"/>
</dbReference>
<dbReference type="PANTHER" id="PTHR48105">
    <property type="entry name" value="THIOREDOXIN REDUCTASE 1-RELATED-RELATED"/>
    <property type="match status" value="1"/>
</dbReference>
<keyword evidence="2 6" id="KW-0274">FAD</keyword>
<organism evidence="8 9">
    <name type="scientific">Cellulomonas humilata</name>
    <dbReference type="NCBI Taxonomy" id="144055"/>
    <lineage>
        <taxon>Bacteria</taxon>
        <taxon>Bacillati</taxon>
        <taxon>Actinomycetota</taxon>
        <taxon>Actinomycetes</taxon>
        <taxon>Micrococcales</taxon>
        <taxon>Cellulomonadaceae</taxon>
        <taxon>Cellulomonas</taxon>
    </lineage>
</organism>
<evidence type="ECO:0000256" key="6">
    <source>
        <dbReference type="HAMAP-Rule" id="MF_01685"/>
    </source>
</evidence>
<dbReference type="PRINTS" id="PR00469">
    <property type="entry name" value="PNDRDTASEII"/>
</dbReference>
<evidence type="ECO:0000313" key="9">
    <source>
        <dbReference type="Proteomes" id="UP000565724"/>
    </source>
</evidence>
<dbReference type="SUPFAM" id="SSF51905">
    <property type="entry name" value="FAD/NAD(P)-binding domain"/>
    <property type="match status" value="1"/>
</dbReference>
<reference evidence="8 9" key="1">
    <citation type="submission" date="2020-05" db="EMBL/GenBank/DDBJ databases">
        <title>Genome Sequencing of Type Strains.</title>
        <authorList>
            <person name="Lemaire J.F."/>
            <person name="Inderbitzin P."/>
            <person name="Gregorio O.A."/>
            <person name="Collins S.B."/>
            <person name="Wespe N."/>
            <person name="Knight-Connoni V."/>
        </authorList>
    </citation>
    <scope>NUCLEOTIDE SEQUENCE [LARGE SCALE GENOMIC DNA]</scope>
    <source>
        <strain evidence="8 9">ATCC 25174</strain>
    </source>
</reference>
<feature type="binding site" evidence="6">
    <location>
        <position position="289"/>
    </location>
    <ligand>
        <name>FAD</name>
        <dbReference type="ChEBI" id="CHEBI:57692"/>
    </ligand>
</feature>
<feature type="binding site" evidence="6">
    <location>
        <position position="330"/>
    </location>
    <ligand>
        <name>FAD</name>
        <dbReference type="ChEBI" id="CHEBI:57692"/>
    </ligand>
</feature>
<evidence type="ECO:0000256" key="2">
    <source>
        <dbReference type="ARBA" id="ARBA00022827"/>
    </source>
</evidence>
<name>A0A7Y6A0A0_9CELL</name>
<dbReference type="InterPro" id="IPR023753">
    <property type="entry name" value="FAD/NAD-binding_dom"/>
</dbReference>
<protein>
    <recommendedName>
        <fullName evidence="6">Ferredoxin--NADP reductase</fullName>
        <shortName evidence="6">FNR</shortName>
        <shortName evidence="6">Fd-NADP(+) reductase</shortName>
        <ecNumber evidence="6">1.18.1.2</ecNumber>
    </recommendedName>
</protein>
<comment type="cofactor">
    <cofactor evidence="6">
        <name>FAD</name>
        <dbReference type="ChEBI" id="CHEBI:57692"/>
    </cofactor>
    <text evidence="6">Binds 1 FAD per subunit.</text>
</comment>
<keyword evidence="1 6" id="KW-0285">Flavoprotein</keyword>
<feature type="binding site" evidence="6">
    <location>
        <position position="55"/>
    </location>
    <ligand>
        <name>FAD</name>
        <dbReference type="ChEBI" id="CHEBI:57692"/>
    </ligand>
</feature>
<comment type="catalytic activity">
    <reaction evidence="6">
        <text>2 reduced [2Fe-2S]-[ferredoxin] + NADP(+) + H(+) = 2 oxidized [2Fe-2S]-[ferredoxin] + NADPH</text>
        <dbReference type="Rhea" id="RHEA:20125"/>
        <dbReference type="Rhea" id="RHEA-COMP:10000"/>
        <dbReference type="Rhea" id="RHEA-COMP:10001"/>
        <dbReference type="ChEBI" id="CHEBI:15378"/>
        <dbReference type="ChEBI" id="CHEBI:33737"/>
        <dbReference type="ChEBI" id="CHEBI:33738"/>
        <dbReference type="ChEBI" id="CHEBI:57783"/>
        <dbReference type="ChEBI" id="CHEBI:58349"/>
        <dbReference type="EC" id="1.18.1.2"/>
    </reaction>
</comment>
<gene>
    <name evidence="8" type="ORF">HP550_05935</name>
</gene>
<feature type="domain" description="FAD/NAD(P)-binding" evidence="7">
    <location>
        <begin position="14"/>
        <end position="302"/>
    </location>
</feature>
<dbReference type="AlphaFoldDB" id="A0A7Y6A0A0"/>
<dbReference type="Pfam" id="PF07992">
    <property type="entry name" value="Pyr_redox_2"/>
    <property type="match status" value="1"/>
</dbReference>